<protein>
    <submittedName>
        <fullName evidence="2">Uncharacterized protein</fullName>
    </submittedName>
</protein>
<dbReference type="RefSeq" id="WP_109644256.1">
    <property type="nucleotide sequence ID" value="NZ_QGGB01000002.1"/>
</dbReference>
<sequence length="91" mass="9761">MEFSKKTKAVMYGFAATAALLTAGLLFSWMNWTIIASILTIGALVINGSILGKKIMDLYNQEKMAEPSSAGMYSGIQSSFLTSARKEGSEA</sequence>
<name>A0A316TWL3_9BACT</name>
<gene>
    <name evidence="2" type="ORF">DDZ15_01835</name>
</gene>
<keyword evidence="1" id="KW-0472">Membrane</keyword>
<evidence type="ECO:0000313" key="2">
    <source>
        <dbReference type="EMBL" id="PWN07779.1"/>
    </source>
</evidence>
<comment type="caution">
    <text evidence="2">The sequence shown here is derived from an EMBL/GenBank/DDBJ whole genome shotgun (WGS) entry which is preliminary data.</text>
</comment>
<feature type="transmembrane region" description="Helical" evidence="1">
    <location>
        <begin position="9"/>
        <end position="28"/>
    </location>
</feature>
<keyword evidence="3" id="KW-1185">Reference proteome</keyword>
<dbReference type="AlphaFoldDB" id="A0A316TWL3"/>
<reference evidence="2 3" key="1">
    <citation type="submission" date="2018-05" db="EMBL/GenBank/DDBJ databases">
        <title>Rhodohalobacter halophilus gen. nov., sp. nov., a moderately halophilic member of the family Balneolaceae.</title>
        <authorList>
            <person name="Liu Z.-W."/>
        </authorList>
    </citation>
    <scope>NUCLEOTIDE SEQUENCE [LARGE SCALE GENOMIC DNA]</scope>
    <source>
        <strain evidence="2 3">8A47</strain>
    </source>
</reference>
<keyword evidence="1" id="KW-1133">Transmembrane helix</keyword>
<accession>A0A316TWL3</accession>
<evidence type="ECO:0000256" key="1">
    <source>
        <dbReference type="SAM" id="Phobius"/>
    </source>
</evidence>
<keyword evidence="1" id="KW-0812">Transmembrane</keyword>
<feature type="transmembrane region" description="Helical" evidence="1">
    <location>
        <begin position="34"/>
        <end position="52"/>
    </location>
</feature>
<proteinExistence type="predicted"/>
<evidence type="ECO:0000313" key="3">
    <source>
        <dbReference type="Proteomes" id="UP000245533"/>
    </source>
</evidence>
<dbReference type="EMBL" id="QGGB01000002">
    <property type="protein sequence ID" value="PWN07779.1"/>
    <property type="molecule type" value="Genomic_DNA"/>
</dbReference>
<organism evidence="2 3">
    <name type="scientific">Rhodohalobacter mucosus</name>
    <dbReference type="NCBI Taxonomy" id="2079485"/>
    <lineage>
        <taxon>Bacteria</taxon>
        <taxon>Pseudomonadati</taxon>
        <taxon>Balneolota</taxon>
        <taxon>Balneolia</taxon>
        <taxon>Balneolales</taxon>
        <taxon>Balneolaceae</taxon>
        <taxon>Rhodohalobacter</taxon>
    </lineage>
</organism>
<dbReference type="Proteomes" id="UP000245533">
    <property type="component" value="Unassembled WGS sequence"/>
</dbReference>